<evidence type="ECO:0000313" key="4">
    <source>
        <dbReference type="Proteomes" id="UP000274756"/>
    </source>
</evidence>
<dbReference type="AlphaFoldDB" id="A0A0N4UAE7"/>
<dbReference type="OrthoDB" id="5857654at2759"/>
<name>A0A0N4UAE7_DRAME</name>
<dbReference type="EMBL" id="UYYG01001165">
    <property type="protein sequence ID" value="VDN58030.1"/>
    <property type="molecule type" value="Genomic_DNA"/>
</dbReference>
<reference evidence="5" key="1">
    <citation type="submission" date="2017-02" db="UniProtKB">
        <authorList>
            <consortium name="WormBaseParasite"/>
        </authorList>
    </citation>
    <scope>IDENTIFICATION</scope>
</reference>
<feature type="compositionally biased region" description="Low complexity" evidence="1">
    <location>
        <begin position="63"/>
        <end position="78"/>
    </location>
</feature>
<dbReference type="WBParaSite" id="DME_0000412001-mRNA-1">
    <property type="protein sequence ID" value="DME_0000412001-mRNA-1"/>
    <property type="gene ID" value="DME_0000412001"/>
</dbReference>
<accession>A0A0N4UAE7</accession>
<organism evidence="3 5">
    <name type="scientific">Dracunculus medinensis</name>
    <name type="common">Guinea worm</name>
    <dbReference type="NCBI Taxonomy" id="318479"/>
    <lineage>
        <taxon>Eukaryota</taxon>
        <taxon>Metazoa</taxon>
        <taxon>Ecdysozoa</taxon>
        <taxon>Nematoda</taxon>
        <taxon>Chromadorea</taxon>
        <taxon>Rhabditida</taxon>
        <taxon>Spirurina</taxon>
        <taxon>Dracunculoidea</taxon>
        <taxon>Dracunculidae</taxon>
        <taxon>Dracunculus</taxon>
    </lineage>
</organism>
<sequence>MYRVGHSPVSRSATLAYNSRRNVSSHCDIYEKHTLQHYIDEDPREDKSASVTTIPNLSKKHANNQNNNRNNNNSNNNNTSTKDQMQKNRIMELNSLYHQLWYRFSHTSDGRPDTTIVRYQQSKELPKDFVPFDVEKLFTERLLKAVDIDPKLMKEIC</sequence>
<protein>
    <submittedName>
        <fullName evidence="5">RabGAP/TBC domain-containing protein</fullName>
    </submittedName>
</protein>
<evidence type="ECO:0000313" key="2">
    <source>
        <dbReference type="EMBL" id="VDN58030.1"/>
    </source>
</evidence>
<evidence type="ECO:0000256" key="1">
    <source>
        <dbReference type="SAM" id="MobiDB-lite"/>
    </source>
</evidence>
<dbReference type="Proteomes" id="UP000274756">
    <property type="component" value="Unassembled WGS sequence"/>
</dbReference>
<evidence type="ECO:0000313" key="5">
    <source>
        <dbReference type="WBParaSite" id="DME_0000412001-mRNA-1"/>
    </source>
</evidence>
<reference evidence="2 4" key="2">
    <citation type="submission" date="2018-11" db="EMBL/GenBank/DDBJ databases">
        <authorList>
            <consortium name="Pathogen Informatics"/>
        </authorList>
    </citation>
    <scope>NUCLEOTIDE SEQUENCE [LARGE SCALE GENOMIC DNA]</scope>
</reference>
<keyword evidence="4" id="KW-1185">Reference proteome</keyword>
<feature type="region of interest" description="Disordered" evidence="1">
    <location>
        <begin position="57"/>
        <end position="83"/>
    </location>
</feature>
<dbReference type="Proteomes" id="UP000038040">
    <property type="component" value="Unplaced"/>
</dbReference>
<gene>
    <name evidence="2" type="ORF">DME_LOCUS8003</name>
</gene>
<evidence type="ECO:0000313" key="3">
    <source>
        <dbReference type="Proteomes" id="UP000038040"/>
    </source>
</evidence>
<proteinExistence type="predicted"/>